<dbReference type="GO" id="GO:0003677">
    <property type="term" value="F:DNA binding"/>
    <property type="evidence" value="ECO:0007669"/>
    <property type="project" value="InterPro"/>
</dbReference>
<evidence type="ECO:0000313" key="3">
    <source>
        <dbReference type="Proteomes" id="UP000192674"/>
    </source>
</evidence>
<dbReference type="OrthoDB" id="9812579at2"/>
<protein>
    <submittedName>
        <fullName evidence="2">Predicted ATPase</fullName>
    </submittedName>
</protein>
<feature type="domain" description="HTH luxR-type" evidence="1">
    <location>
        <begin position="706"/>
        <end position="771"/>
    </location>
</feature>
<dbReference type="Pfam" id="PF13401">
    <property type="entry name" value="AAA_22"/>
    <property type="match status" value="1"/>
</dbReference>
<dbReference type="Gene3D" id="3.40.50.300">
    <property type="entry name" value="P-loop containing nucleotide triphosphate hydrolases"/>
    <property type="match status" value="1"/>
</dbReference>
<accession>A0A1Y5WRJ0</accession>
<keyword evidence="3" id="KW-1185">Reference proteome</keyword>
<dbReference type="InterPro" id="IPR000792">
    <property type="entry name" value="Tscrpt_reg_LuxR_C"/>
</dbReference>
<dbReference type="InterPro" id="IPR036388">
    <property type="entry name" value="WH-like_DNA-bd_sf"/>
</dbReference>
<dbReference type="SUPFAM" id="SSF48452">
    <property type="entry name" value="TPR-like"/>
    <property type="match status" value="1"/>
</dbReference>
<reference evidence="2 3" key="1">
    <citation type="submission" date="2017-04" db="EMBL/GenBank/DDBJ databases">
        <authorList>
            <person name="Afonso C.L."/>
            <person name="Miller P.J."/>
            <person name="Scott M.A."/>
            <person name="Spackman E."/>
            <person name="Goraichik I."/>
            <person name="Dimitrov K.M."/>
            <person name="Suarez D.L."/>
            <person name="Swayne D.E."/>
        </authorList>
    </citation>
    <scope>NUCLEOTIDE SEQUENCE [LARGE SCALE GENOMIC DNA]</scope>
    <source>
        <strain evidence="2 3">DSM 43828</strain>
    </source>
</reference>
<name>A0A1Y5WRJ0_KIBAR</name>
<dbReference type="GO" id="GO:0006355">
    <property type="term" value="P:regulation of DNA-templated transcription"/>
    <property type="evidence" value="ECO:0007669"/>
    <property type="project" value="InterPro"/>
</dbReference>
<proteinExistence type="predicted"/>
<dbReference type="EMBL" id="FWXV01000001">
    <property type="protein sequence ID" value="SMC47345.1"/>
    <property type="molecule type" value="Genomic_DNA"/>
</dbReference>
<evidence type="ECO:0000259" key="1">
    <source>
        <dbReference type="PROSITE" id="PS50043"/>
    </source>
</evidence>
<dbReference type="Gene3D" id="1.25.40.10">
    <property type="entry name" value="Tetratricopeptide repeat domain"/>
    <property type="match status" value="1"/>
</dbReference>
<evidence type="ECO:0000313" key="2">
    <source>
        <dbReference type="EMBL" id="SMC47345.1"/>
    </source>
</evidence>
<dbReference type="Pfam" id="PF00196">
    <property type="entry name" value="GerE"/>
    <property type="match status" value="1"/>
</dbReference>
<dbReference type="SUPFAM" id="SSF46894">
    <property type="entry name" value="C-terminal effector domain of the bipartite response regulators"/>
    <property type="match status" value="1"/>
</dbReference>
<gene>
    <name evidence="2" type="ORF">SAMN05661093_00030</name>
</gene>
<dbReference type="PANTHER" id="PTHR47691:SF3">
    <property type="entry name" value="HTH-TYPE TRANSCRIPTIONAL REGULATOR RV0890C-RELATED"/>
    <property type="match status" value="1"/>
</dbReference>
<dbReference type="Gene3D" id="1.10.10.10">
    <property type="entry name" value="Winged helix-like DNA-binding domain superfamily/Winged helix DNA-binding domain"/>
    <property type="match status" value="1"/>
</dbReference>
<dbReference type="PANTHER" id="PTHR47691">
    <property type="entry name" value="REGULATOR-RELATED"/>
    <property type="match status" value="1"/>
</dbReference>
<dbReference type="InterPro" id="IPR011990">
    <property type="entry name" value="TPR-like_helical_dom_sf"/>
</dbReference>
<dbReference type="InterPro" id="IPR016032">
    <property type="entry name" value="Sig_transdc_resp-reg_C-effctor"/>
</dbReference>
<organism evidence="2 3">
    <name type="scientific">Kibdelosporangium aridum</name>
    <dbReference type="NCBI Taxonomy" id="2030"/>
    <lineage>
        <taxon>Bacteria</taxon>
        <taxon>Bacillati</taxon>
        <taxon>Actinomycetota</taxon>
        <taxon>Actinomycetes</taxon>
        <taxon>Pseudonocardiales</taxon>
        <taxon>Pseudonocardiaceae</taxon>
        <taxon>Kibdelosporangium</taxon>
    </lineage>
</organism>
<dbReference type="CDD" id="cd06170">
    <property type="entry name" value="LuxR_C_like"/>
    <property type="match status" value="1"/>
</dbReference>
<dbReference type="PROSITE" id="PS50043">
    <property type="entry name" value="HTH_LUXR_2"/>
    <property type="match status" value="1"/>
</dbReference>
<dbReference type="GO" id="GO:0016887">
    <property type="term" value="F:ATP hydrolysis activity"/>
    <property type="evidence" value="ECO:0007669"/>
    <property type="project" value="InterPro"/>
</dbReference>
<dbReference type="InterPro" id="IPR027417">
    <property type="entry name" value="P-loop_NTPase"/>
</dbReference>
<dbReference type="SMART" id="SM00421">
    <property type="entry name" value="HTH_LUXR"/>
    <property type="match status" value="1"/>
</dbReference>
<dbReference type="SUPFAM" id="SSF52540">
    <property type="entry name" value="P-loop containing nucleoside triphosphate hydrolases"/>
    <property type="match status" value="1"/>
</dbReference>
<dbReference type="Proteomes" id="UP000192674">
    <property type="component" value="Unassembled WGS sequence"/>
</dbReference>
<dbReference type="InterPro" id="IPR049945">
    <property type="entry name" value="AAA_22"/>
</dbReference>
<dbReference type="RefSeq" id="WP_084423978.1">
    <property type="nucleotide sequence ID" value="NZ_FWXV01000001.1"/>
</dbReference>
<dbReference type="PRINTS" id="PR00364">
    <property type="entry name" value="DISEASERSIST"/>
</dbReference>
<dbReference type="AlphaFoldDB" id="A0A1Y5WRJ0"/>
<sequence length="780" mass="85385">MGRALVTDRQGNLPADTTSFVGRKDELAEVKNLLSKARLVTLTGVGGVGKTRLALRTGNDLRRAFRDGVWLVELADLQNGALVPHTVLEALGVHDETGRSQVDVLVNHLADRQLLLILDNCEHLVEACADLADTLLRAAPGLRVLATSRERLGVSCEHLWPVNPLPLPQTALPPGEWARSPALTLFGERAAAVLPGFAMTNESQAQVTEVCRLLGGIPLAIELSVVQLRVLNLDQLAARLADCYRLPHVRTRGGLPRHQTLHAAVEWSFNLCTEAEQNLWMRASVFAGGFDMSAAEQVCSAAGLAADEMLIHLFRLVDKSVLICEPDAEQSRFRLLEPLRQYGMDKLRQSGQETQVRRKHRDYYLDLAERSEKEWFGPRQADMVTRAGLEHANFRAALDFSLASPADAATGLRLAATLWFYWTGCGMLGEGRHWLGRALEATAEPTAERTKALWVNGYIHTLQGEVAAAVTMLEECRAHASKTGDEVALAYATHRIGCNALVGDDIDYAKSLFEDAQERYRRLDVLDSNVMLAGIELAIACVFLGDLDRAAVLCEEACATGQEHGEQWAYAYAIYGLALVTLSRGDLHQAAAYGRQCLRIKRDFKDLLGIVLAIEVLAWTEAAQANWDRAATMLGVAQRIWPSVGFPMFGSKYFGAPHGQCAAQTRQALGDRDYEAKIAHGQELSLDEAIAYALGEGKTASRPATDTNQPAGLTDRELEVAELIANGLSNKAIAQNLVISQRTAEGHVNRILRKLGFDSRAQVATWITQASLSNERISNN</sequence>
<dbReference type="PRINTS" id="PR00038">
    <property type="entry name" value="HTHLUXR"/>
</dbReference>